<gene>
    <name evidence="2" type="ORF">DUNSADRAFT_1636</name>
</gene>
<comment type="caution">
    <text evidence="2">The sequence shown here is derived from an EMBL/GenBank/DDBJ whole genome shotgun (WGS) entry which is preliminary data.</text>
</comment>
<evidence type="ECO:0000313" key="2">
    <source>
        <dbReference type="EMBL" id="KAF5839091.1"/>
    </source>
</evidence>
<reference evidence="2" key="1">
    <citation type="submission" date="2017-08" db="EMBL/GenBank/DDBJ databases">
        <authorList>
            <person name="Polle J.E."/>
            <person name="Barry K."/>
            <person name="Cushman J."/>
            <person name="Schmutz J."/>
            <person name="Tran D."/>
            <person name="Hathwaick L.T."/>
            <person name="Yim W.C."/>
            <person name="Jenkins J."/>
            <person name="Mckie-Krisberg Z.M."/>
            <person name="Prochnik S."/>
            <person name="Lindquist E."/>
            <person name="Dockter R.B."/>
            <person name="Adam C."/>
            <person name="Molina H."/>
            <person name="Bunkerborg J."/>
            <person name="Jin E."/>
            <person name="Buchheim M."/>
            <person name="Magnuson J."/>
        </authorList>
    </citation>
    <scope>NUCLEOTIDE SEQUENCE</scope>
    <source>
        <strain evidence="2">CCAP 19/18</strain>
    </source>
</reference>
<dbReference type="EMBL" id="MU069555">
    <property type="protein sequence ID" value="KAF5839091.1"/>
    <property type="molecule type" value="Genomic_DNA"/>
</dbReference>
<dbReference type="SUPFAM" id="SSF49899">
    <property type="entry name" value="Concanavalin A-like lectins/glucanases"/>
    <property type="match status" value="1"/>
</dbReference>
<keyword evidence="3" id="KW-1185">Reference proteome</keyword>
<organism evidence="2 3">
    <name type="scientific">Dunaliella salina</name>
    <name type="common">Green alga</name>
    <name type="synonym">Protococcus salinus</name>
    <dbReference type="NCBI Taxonomy" id="3046"/>
    <lineage>
        <taxon>Eukaryota</taxon>
        <taxon>Viridiplantae</taxon>
        <taxon>Chlorophyta</taxon>
        <taxon>core chlorophytes</taxon>
        <taxon>Chlorophyceae</taxon>
        <taxon>CS clade</taxon>
        <taxon>Chlamydomonadales</taxon>
        <taxon>Dunaliellaceae</taxon>
        <taxon>Dunaliella</taxon>
    </lineage>
</organism>
<dbReference type="Proteomes" id="UP000815325">
    <property type="component" value="Unassembled WGS sequence"/>
</dbReference>
<protein>
    <submittedName>
        <fullName evidence="2">Uncharacterized protein</fullName>
    </submittedName>
</protein>
<proteinExistence type="predicted"/>
<evidence type="ECO:0000256" key="1">
    <source>
        <dbReference type="SAM" id="MobiDB-lite"/>
    </source>
</evidence>
<dbReference type="Pfam" id="PF13385">
    <property type="entry name" value="Laminin_G_3"/>
    <property type="match status" value="1"/>
</dbReference>
<feature type="region of interest" description="Disordered" evidence="1">
    <location>
        <begin position="240"/>
        <end position="260"/>
    </location>
</feature>
<dbReference type="InterPro" id="IPR013320">
    <property type="entry name" value="ConA-like_dom_sf"/>
</dbReference>
<dbReference type="Gene3D" id="2.60.120.200">
    <property type="match status" value="1"/>
</dbReference>
<name>A0ABQ7GWU8_DUNSA</name>
<evidence type="ECO:0000313" key="3">
    <source>
        <dbReference type="Proteomes" id="UP000815325"/>
    </source>
</evidence>
<accession>A0ABQ7GWU8</accession>
<sequence>MHYSKGEPQWGGLANSQGPQDFFPGAMKCAGEGMQIHIDNLPYGRRGPFAINLWIRSAPQRSSSRSPARYMQGGILFHYVLSHSGELQPNTTFSVFDRNQVNMYLPAPGRPLFGIARAAVKDSNDDEDSMFIDSDGAVNNNVRRAPYPATNVTDGAWHMLTVTTFPETTRGFQLYVDGELAGQVPSAFNGEDSETDGGDPIFLDGPLSLCNRADGDAGRSFDGYISQLTIVDAALEPKDVKASNASRVKHSQPANKESHA</sequence>